<evidence type="ECO:0000313" key="1">
    <source>
        <dbReference type="EMBL" id="KAL0117493.1"/>
    </source>
</evidence>
<organism evidence="1 2">
    <name type="scientific">Cardiocondyla obscurior</name>
    <dbReference type="NCBI Taxonomy" id="286306"/>
    <lineage>
        <taxon>Eukaryota</taxon>
        <taxon>Metazoa</taxon>
        <taxon>Ecdysozoa</taxon>
        <taxon>Arthropoda</taxon>
        <taxon>Hexapoda</taxon>
        <taxon>Insecta</taxon>
        <taxon>Pterygota</taxon>
        <taxon>Neoptera</taxon>
        <taxon>Endopterygota</taxon>
        <taxon>Hymenoptera</taxon>
        <taxon>Apocrita</taxon>
        <taxon>Aculeata</taxon>
        <taxon>Formicoidea</taxon>
        <taxon>Formicidae</taxon>
        <taxon>Myrmicinae</taxon>
        <taxon>Cardiocondyla</taxon>
    </lineage>
</organism>
<keyword evidence="2" id="KW-1185">Reference proteome</keyword>
<accession>A0AAW2FNY5</accession>
<sequence length="93" mass="10177">MGGLRAAGGSHPPGQEECAVGEFELAANRVHSLFASKGLGMLFKLRPGKRQNSATASRLSNKVPYVEILHQIAAIPWTPLSFFYFAERKYNGK</sequence>
<reference evidence="1 2" key="1">
    <citation type="submission" date="2023-03" db="EMBL/GenBank/DDBJ databases">
        <title>High recombination rates correlate with genetic variation in Cardiocondyla obscurior ants.</title>
        <authorList>
            <person name="Errbii M."/>
        </authorList>
    </citation>
    <scope>NUCLEOTIDE SEQUENCE [LARGE SCALE GENOMIC DNA]</scope>
    <source>
        <strain evidence="1">Alpha-2009</strain>
        <tissue evidence="1">Whole body</tissue>
    </source>
</reference>
<proteinExistence type="predicted"/>
<dbReference type="Proteomes" id="UP001430953">
    <property type="component" value="Unassembled WGS sequence"/>
</dbReference>
<gene>
    <name evidence="1" type="ORF">PUN28_010367</name>
</gene>
<protein>
    <submittedName>
        <fullName evidence="1">Uncharacterized protein</fullName>
    </submittedName>
</protein>
<dbReference type="EMBL" id="JADYXP020000009">
    <property type="protein sequence ID" value="KAL0117493.1"/>
    <property type="molecule type" value="Genomic_DNA"/>
</dbReference>
<evidence type="ECO:0000313" key="2">
    <source>
        <dbReference type="Proteomes" id="UP001430953"/>
    </source>
</evidence>
<comment type="caution">
    <text evidence="1">The sequence shown here is derived from an EMBL/GenBank/DDBJ whole genome shotgun (WGS) entry which is preliminary data.</text>
</comment>
<dbReference type="AlphaFoldDB" id="A0AAW2FNY5"/>
<name>A0AAW2FNY5_9HYME</name>